<feature type="domain" description="NADPH-dependent FMN reductase-like" evidence="1">
    <location>
        <begin position="4"/>
        <end position="78"/>
    </location>
</feature>
<evidence type="ECO:0000313" key="2">
    <source>
        <dbReference type="EMBL" id="CAG8558491.1"/>
    </source>
</evidence>
<accession>A0A9N9FV62</accession>
<sequence>MECRIAGIYGSLRRDSCNKQLILRAQQLCAEHVPEARIDIIDWSQLPVFNQDLEEDPPKSVLKFKEIGNSDAILFSTPPSRTGIGNRGDVFSEKPAAVISTCSSGT</sequence>
<dbReference type="Pfam" id="PF03358">
    <property type="entry name" value="FMN_red"/>
    <property type="match status" value="1"/>
</dbReference>
<reference evidence="2" key="1">
    <citation type="submission" date="2021-06" db="EMBL/GenBank/DDBJ databases">
        <authorList>
            <person name="Kallberg Y."/>
            <person name="Tangrot J."/>
            <person name="Rosling A."/>
        </authorList>
    </citation>
    <scope>NUCLEOTIDE SEQUENCE</scope>
    <source>
        <strain evidence="2">IN212</strain>
    </source>
</reference>
<dbReference type="InterPro" id="IPR005025">
    <property type="entry name" value="FMN_Rdtase-like_dom"/>
</dbReference>
<evidence type="ECO:0000259" key="1">
    <source>
        <dbReference type="Pfam" id="PF03358"/>
    </source>
</evidence>
<name>A0A9N9FV62_9GLOM</name>
<dbReference type="EMBL" id="CAJVPZ010005232">
    <property type="protein sequence ID" value="CAG8558491.1"/>
    <property type="molecule type" value="Genomic_DNA"/>
</dbReference>
<dbReference type="PANTHER" id="PTHR30543:SF21">
    <property type="entry name" value="NAD(P)H-DEPENDENT FMN REDUCTASE LOT6"/>
    <property type="match status" value="1"/>
</dbReference>
<evidence type="ECO:0000313" key="3">
    <source>
        <dbReference type="Proteomes" id="UP000789396"/>
    </source>
</evidence>
<keyword evidence="3" id="KW-1185">Reference proteome</keyword>
<organism evidence="2 3">
    <name type="scientific">Racocetra fulgida</name>
    <dbReference type="NCBI Taxonomy" id="60492"/>
    <lineage>
        <taxon>Eukaryota</taxon>
        <taxon>Fungi</taxon>
        <taxon>Fungi incertae sedis</taxon>
        <taxon>Mucoromycota</taxon>
        <taxon>Glomeromycotina</taxon>
        <taxon>Glomeromycetes</taxon>
        <taxon>Diversisporales</taxon>
        <taxon>Gigasporaceae</taxon>
        <taxon>Racocetra</taxon>
    </lineage>
</organism>
<dbReference type="InterPro" id="IPR050712">
    <property type="entry name" value="NAD(P)H-dep_reductase"/>
</dbReference>
<dbReference type="Gene3D" id="3.40.50.360">
    <property type="match status" value="1"/>
</dbReference>
<dbReference type="GO" id="GO:0016491">
    <property type="term" value="F:oxidoreductase activity"/>
    <property type="evidence" value="ECO:0007669"/>
    <property type="project" value="InterPro"/>
</dbReference>
<protein>
    <submittedName>
        <fullName evidence="2">1463_t:CDS:1</fullName>
    </submittedName>
</protein>
<feature type="non-terminal residue" evidence="2">
    <location>
        <position position="106"/>
    </location>
</feature>
<dbReference type="Proteomes" id="UP000789396">
    <property type="component" value="Unassembled WGS sequence"/>
</dbReference>
<comment type="caution">
    <text evidence="2">The sequence shown here is derived from an EMBL/GenBank/DDBJ whole genome shotgun (WGS) entry which is preliminary data.</text>
</comment>
<dbReference type="GO" id="GO:0005829">
    <property type="term" value="C:cytosol"/>
    <property type="evidence" value="ECO:0007669"/>
    <property type="project" value="TreeGrafter"/>
</dbReference>
<proteinExistence type="predicted"/>
<dbReference type="AlphaFoldDB" id="A0A9N9FV62"/>
<dbReference type="GO" id="GO:0010181">
    <property type="term" value="F:FMN binding"/>
    <property type="evidence" value="ECO:0007669"/>
    <property type="project" value="TreeGrafter"/>
</dbReference>
<dbReference type="InterPro" id="IPR029039">
    <property type="entry name" value="Flavoprotein-like_sf"/>
</dbReference>
<dbReference type="SUPFAM" id="SSF52218">
    <property type="entry name" value="Flavoproteins"/>
    <property type="match status" value="1"/>
</dbReference>
<dbReference type="PANTHER" id="PTHR30543">
    <property type="entry name" value="CHROMATE REDUCTASE"/>
    <property type="match status" value="1"/>
</dbReference>
<gene>
    <name evidence="2" type="ORF">RFULGI_LOCUS4958</name>
</gene>
<dbReference type="OrthoDB" id="68575at2759"/>